<proteinExistence type="predicted"/>
<reference evidence="1" key="1">
    <citation type="submission" date="2014-09" db="EMBL/GenBank/DDBJ databases">
        <authorList>
            <person name="Magalhaes I.L.F."/>
            <person name="Oliveira U."/>
            <person name="Santos F.R."/>
            <person name="Vidigal T.H.D.A."/>
            <person name="Brescovit A.D."/>
            <person name="Santos A.J."/>
        </authorList>
    </citation>
    <scope>NUCLEOTIDE SEQUENCE</scope>
    <source>
        <tissue evidence="1">Shoot tissue taken approximately 20 cm above the soil surface</tissue>
    </source>
</reference>
<evidence type="ECO:0000313" key="1">
    <source>
        <dbReference type="EMBL" id="JAE24717.1"/>
    </source>
</evidence>
<dbReference type="AlphaFoldDB" id="A0A0A9GJR1"/>
<sequence length="55" mass="6297">MSTGIDARTIVELAVRKKLLNLSFGEKSCLLYCYKIILLESIGLMNFQRISELFI</sequence>
<reference evidence="1" key="2">
    <citation type="journal article" date="2015" name="Data Brief">
        <title>Shoot transcriptome of the giant reed, Arundo donax.</title>
        <authorList>
            <person name="Barrero R.A."/>
            <person name="Guerrero F.D."/>
            <person name="Moolhuijzen P."/>
            <person name="Goolsby J.A."/>
            <person name="Tidwell J."/>
            <person name="Bellgard S.E."/>
            <person name="Bellgard M.I."/>
        </authorList>
    </citation>
    <scope>NUCLEOTIDE SEQUENCE</scope>
    <source>
        <tissue evidence="1">Shoot tissue taken approximately 20 cm above the soil surface</tissue>
    </source>
</reference>
<name>A0A0A9GJR1_ARUDO</name>
<dbReference type="EMBL" id="GBRH01173179">
    <property type="protein sequence ID" value="JAE24717.1"/>
    <property type="molecule type" value="Transcribed_RNA"/>
</dbReference>
<accession>A0A0A9GJR1</accession>
<organism evidence="1">
    <name type="scientific">Arundo donax</name>
    <name type="common">Giant reed</name>
    <name type="synonym">Donax arundinaceus</name>
    <dbReference type="NCBI Taxonomy" id="35708"/>
    <lineage>
        <taxon>Eukaryota</taxon>
        <taxon>Viridiplantae</taxon>
        <taxon>Streptophyta</taxon>
        <taxon>Embryophyta</taxon>
        <taxon>Tracheophyta</taxon>
        <taxon>Spermatophyta</taxon>
        <taxon>Magnoliopsida</taxon>
        <taxon>Liliopsida</taxon>
        <taxon>Poales</taxon>
        <taxon>Poaceae</taxon>
        <taxon>PACMAD clade</taxon>
        <taxon>Arundinoideae</taxon>
        <taxon>Arundineae</taxon>
        <taxon>Arundo</taxon>
    </lineage>
</organism>
<protein>
    <submittedName>
        <fullName evidence="1">Uncharacterized protein</fullName>
    </submittedName>
</protein>